<organism evidence="1 2">
    <name type="scientific">Dentiscutata heterogama</name>
    <dbReference type="NCBI Taxonomy" id="1316150"/>
    <lineage>
        <taxon>Eukaryota</taxon>
        <taxon>Fungi</taxon>
        <taxon>Fungi incertae sedis</taxon>
        <taxon>Mucoromycota</taxon>
        <taxon>Glomeromycotina</taxon>
        <taxon>Glomeromycetes</taxon>
        <taxon>Diversisporales</taxon>
        <taxon>Gigasporaceae</taxon>
        <taxon>Dentiscutata</taxon>
    </lineage>
</organism>
<proteinExistence type="predicted"/>
<dbReference type="EMBL" id="CAJVPU010021556">
    <property type="protein sequence ID" value="CAG8681791.1"/>
    <property type="molecule type" value="Genomic_DNA"/>
</dbReference>
<evidence type="ECO:0000313" key="2">
    <source>
        <dbReference type="Proteomes" id="UP000789702"/>
    </source>
</evidence>
<feature type="non-terminal residue" evidence="1">
    <location>
        <position position="94"/>
    </location>
</feature>
<sequence>MEITQIMIAMLMAGHTQAQLIGFVRDMPIPGKNYVIQKMSIPNAFLLLLRDLNILKMPRNLIHIGGKIDLQNKERDDGLVDYRFGVPSVCAKSY</sequence>
<evidence type="ECO:0000313" key="1">
    <source>
        <dbReference type="EMBL" id="CAG8681791.1"/>
    </source>
</evidence>
<comment type="caution">
    <text evidence="1">The sequence shown here is derived from an EMBL/GenBank/DDBJ whole genome shotgun (WGS) entry which is preliminary data.</text>
</comment>
<accession>A0ACA9NX02</accession>
<protein>
    <submittedName>
        <fullName evidence="1">3878_t:CDS:1</fullName>
    </submittedName>
</protein>
<dbReference type="Proteomes" id="UP000789702">
    <property type="component" value="Unassembled WGS sequence"/>
</dbReference>
<reference evidence="1" key="1">
    <citation type="submission" date="2021-06" db="EMBL/GenBank/DDBJ databases">
        <authorList>
            <person name="Kallberg Y."/>
            <person name="Tangrot J."/>
            <person name="Rosling A."/>
        </authorList>
    </citation>
    <scope>NUCLEOTIDE SEQUENCE</scope>
    <source>
        <strain evidence="1">IL203A</strain>
    </source>
</reference>
<keyword evidence="2" id="KW-1185">Reference proteome</keyword>
<gene>
    <name evidence="1" type="ORF">DHETER_LOCUS10693</name>
</gene>
<name>A0ACA9NX02_9GLOM</name>